<gene>
    <name evidence="2" type="ORF">MPIPNATIZW_LOCUS5045</name>
</gene>
<evidence type="ECO:0000256" key="1">
    <source>
        <dbReference type="SAM" id="MobiDB-lite"/>
    </source>
</evidence>
<name>A0ABN9ZF52_PIPNA</name>
<organism evidence="2 3">
    <name type="scientific">Pipistrellus nathusii</name>
    <name type="common">Nathusius' pipistrelle</name>
    <dbReference type="NCBI Taxonomy" id="59473"/>
    <lineage>
        <taxon>Eukaryota</taxon>
        <taxon>Metazoa</taxon>
        <taxon>Chordata</taxon>
        <taxon>Craniata</taxon>
        <taxon>Vertebrata</taxon>
        <taxon>Euteleostomi</taxon>
        <taxon>Mammalia</taxon>
        <taxon>Eutheria</taxon>
        <taxon>Laurasiatheria</taxon>
        <taxon>Chiroptera</taxon>
        <taxon>Yangochiroptera</taxon>
        <taxon>Vespertilionidae</taxon>
        <taxon>Pipistrellus</taxon>
    </lineage>
</organism>
<evidence type="ECO:0000313" key="2">
    <source>
        <dbReference type="EMBL" id="CAK6436739.1"/>
    </source>
</evidence>
<keyword evidence="3" id="KW-1185">Reference proteome</keyword>
<dbReference type="EMBL" id="OY882872">
    <property type="protein sequence ID" value="CAK6436739.1"/>
    <property type="molecule type" value="Genomic_DNA"/>
</dbReference>
<sequence>MLLFSQCKSVFTSLPRIGFVEGFVIEAVLLRDFHSFLPSFLPFSPPSFLFSFLVLLFSSSPSPSSSSPSPFSSSSSSSSSSSFFSSFSSSSSSFFSSFL</sequence>
<reference evidence="2" key="1">
    <citation type="submission" date="2023-12" db="EMBL/GenBank/DDBJ databases">
        <authorList>
            <person name="Brown T."/>
        </authorList>
    </citation>
    <scope>NUCLEOTIDE SEQUENCE</scope>
</reference>
<accession>A0ABN9ZF52</accession>
<proteinExistence type="predicted"/>
<protein>
    <submittedName>
        <fullName evidence="2">Uncharacterized protein</fullName>
    </submittedName>
</protein>
<feature type="region of interest" description="Disordered" evidence="1">
    <location>
        <begin position="59"/>
        <end position="99"/>
    </location>
</feature>
<dbReference type="Proteomes" id="UP001314169">
    <property type="component" value="Chromosome 15"/>
</dbReference>
<evidence type="ECO:0000313" key="3">
    <source>
        <dbReference type="Proteomes" id="UP001314169"/>
    </source>
</evidence>